<proteinExistence type="predicted"/>
<dbReference type="Proteomes" id="UP000235786">
    <property type="component" value="Unassembled WGS sequence"/>
</dbReference>
<gene>
    <name evidence="2" type="ORF">L207DRAFT_534731</name>
</gene>
<dbReference type="Gene3D" id="1.25.40.10">
    <property type="entry name" value="Tetratricopeptide repeat domain"/>
    <property type="match status" value="1"/>
</dbReference>
<sequence length="498" mass="54438">MPKPKQFLKESKKKSKHAPSSTRFFVRAIDCYDEALKKFPHSFDLAYNKARLQYEITQYPKLLQQLPGSLLELLQTAIESSKYALKLNEQNADVLFNTAQALTSYVEALQDASNATDPLPFLEESLELFQKCLDYQELQHREFQEQSAAAFAAQETDMDDGGVSLTAGSSMDVDSGPATPSTNRDIPLDTPSSPPAQLEDDRWATIVEPVTDSSLLDTILAQLRTLSLLCTLLPVPSGICPSSPNSTPLTPPGQALQSIQTYASSILPKLTTYTATTSRTTESQIAHSDYLSSLTDLQYRNGLLTPSSYFSALSTLYTHPTLQTNPEALVKAAESLITFHQNITFLSPTPTNPTPNPEIAALSWQALSTALSNLTSASKLPDVENLAAVHVLRGDVEMLRYQMGQLGFEVSRKNEGALLRNAEVFYRGGKNVARADGDGEREKVEIEGRVKEGVVRGLRGESVEGLEGVGGEGERVVREAVEDGVFTWGQVEGLGVRF</sequence>
<evidence type="ECO:0000313" key="2">
    <source>
        <dbReference type="EMBL" id="PMD34398.1"/>
    </source>
</evidence>
<feature type="region of interest" description="Disordered" evidence="1">
    <location>
        <begin position="159"/>
        <end position="198"/>
    </location>
</feature>
<keyword evidence="3" id="KW-1185">Reference proteome</keyword>
<dbReference type="AlphaFoldDB" id="A0A2J6R7C4"/>
<reference evidence="2 3" key="1">
    <citation type="submission" date="2016-04" db="EMBL/GenBank/DDBJ databases">
        <title>A degradative enzymes factory behind the ericoid mycorrhizal symbiosis.</title>
        <authorList>
            <consortium name="DOE Joint Genome Institute"/>
            <person name="Martino E."/>
            <person name="Morin E."/>
            <person name="Grelet G."/>
            <person name="Kuo A."/>
            <person name="Kohler A."/>
            <person name="Daghino S."/>
            <person name="Barry K."/>
            <person name="Choi C."/>
            <person name="Cichocki N."/>
            <person name="Clum A."/>
            <person name="Copeland A."/>
            <person name="Hainaut M."/>
            <person name="Haridas S."/>
            <person name="Labutti K."/>
            <person name="Lindquist E."/>
            <person name="Lipzen A."/>
            <person name="Khouja H.-R."/>
            <person name="Murat C."/>
            <person name="Ohm R."/>
            <person name="Olson A."/>
            <person name="Spatafora J."/>
            <person name="Veneault-Fourrey C."/>
            <person name="Henrissat B."/>
            <person name="Grigoriev I."/>
            <person name="Martin F."/>
            <person name="Perotto S."/>
        </authorList>
    </citation>
    <scope>NUCLEOTIDE SEQUENCE [LARGE SCALE GENOMIC DNA]</scope>
    <source>
        <strain evidence="2 3">F</strain>
    </source>
</reference>
<protein>
    <submittedName>
        <fullName evidence="2">Uncharacterized protein</fullName>
    </submittedName>
</protein>
<organism evidence="2 3">
    <name type="scientific">Hyaloscypha variabilis (strain UAMH 11265 / GT02V1 / F)</name>
    <name type="common">Meliniomyces variabilis</name>
    <dbReference type="NCBI Taxonomy" id="1149755"/>
    <lineage>
        <taxon>Eukaryota</taxon>
        <taxon>Fungi</taxon>
        <taxon>Dikarya</taxon>
        <taxon>Ascomycota</taxon>
        <taxon>Pezizomycotina</taxon>
        <taxon>Leotiomycetes</taxon>
        <taxon>Helotiales</taxon>
        <taxon>Hyaloscyphaceae</taxon>
        <taxon>Hyaloscypha</taxon>
        <taxon>Hyaloscypha variabilis</taxon>
    </lineage>
</organism>
<name>A0A2J6R7C4_HYAVF</name>
<accession>A0A2J6R7C4</accession>
<dbReference type="OrthoDB" id="5328412at2759"/>
<dbReference type="InterPro" id="IPR011990">
    <property type="entry name" value="TPR-like_helical_dom_sf"/>
</dbReference>
<dbReference type="SUPFAM" id="SSF48452">
    <property type="entry name" value="TPR-like"/>
    <property type="match status" value="1"/>
</dbReference>
<evidence type="ECO:0000256" key="1">
    <source>
        <dbReference type="SAM" id="MobiDB-lite"/>
    </source>
</evidence>
<evidence type="ECO:0000313" key="3">
    <source>
        <dbReference type="Proteomes" id="UP000235786"/>
    </source>
</evidence>
<dbReference type="EMBL" id="KZ613954">
    <property type="protein sequence ID" value="PMD34398.1"/>
    <property type="molecule type" value="Genomic_DNA"/>
</dbReference>